<dbReference type="PANTHER" id="PTHR38011">
    <property type="entry name" value="DIHYDROFOLATE REDUCTASE FAMILY PROTEIN (AFU_ORTHOLOGUE AFUA_8G06820)"/>
    <property type="match status" value="1"/>
</dbReference>
<accession>A0A810L9R0</accession>
<dbReference type="KEGG" id="aser:Asera_60850"/>
<keyword evidence="3" id="KW-1185">Reference proteome</keyword>
<organism evidence="2 3">
    <name type="scientific">Actinocatenispora sera</name>
    <dbReference type="NCBI Taxonomy" id="390989"/>
    <lineage>
        <taxon>Bacteria</taxon>
        <taxon>Bacillati</taxon>
        <taxon>Actinomycetota</taxon>
        <taxon>Actinomycetes</taxon>
        <taxon>Micromonosporales</taxon>
        <taxon>Micromonosporaceae</taxon>
        <taxon>Actinocatenispora</taxon>
    </lineage>
</organism>
<feature type="domain" description="Bacterial bifunctional deaminase-reductase C-terminal" evidence="1">
    <location>
        <begin position="6"/>
        <end position="174"/>
    </location>
</feature>
<proteinExistence type="predicted"/>
<dbReference type="AlphaFoldDB" id="A0A810L9R0"/>
<sequence>MGTIGVHEFITIDGIISEPTWTMDYPFDPKMGDAIGAMMAGCEAILLGRTTYEGFAPAWSSRTAEDDPGAPFFNDTPKYVVSGTMTDAEWRHSTVLGPYEPATIQRLKDRVDGGIYVSGSGRLVRAMLADRLVDELHLFVFPLALGSGQRLFPAAGGPERLALAGCESYDSGVVHLTYTAA</sequence>
<evidence type="ECO:0000313" key="2">
    <source>
        <dbReference type="EMBL" id="BCJ31977.1"/>
    </source>
</evidence>
<protein>
    <submittedName>
        <fullName evidence="2">Pyrimidine reductase</fullName>
    </submittedName>
</protein>
<dbReference type="OrthoDB" id="3471694at2"/>
<dbReference type="GO" id="GO:0008703">
    <property type="term" value="F:5-amino-6-(5-phosphoribosylamino)uracil reductase activity"/>
    <property type="evidence" value="ECO:0007669"/>
    <property type="project" value="InterPro"/>
</dbReference>
<dbReference type="InterPro" id="IPR050765">
    <property type="entry name" value="Riboflavin_Biosynth_HTPR"/>
</dbReference>
<reference evidence="2" key="1">
    <citation type="submission" date="2020-08" db="EMBL/GenBank/DDBJ databases">
        <title>Whole genome shotgun sequence of Actinocatenispora sera NBRC 101916.</title>
        <authorList>
            <person name="Komaki H."/>
            <person name="Tamura T."/>
        </authorList>
    </citation>
    <scope>NUCLEOTIDE SEQUENCE</scope>
    <source>
        <strain evidence="2">NBRC 101916</strain>
    </source>
</reference>
<dbReference type="SUPFAM" id="SSF53597">
    <property type="entry name" value="Dihydrofolate reductase-like"/>
    <property type="match status" value="1"/>
</dbReference>
<dbReference type="InterPro" id="IPR024072">
    <property type="entry name" value="DHFR-like_dom_sf"/>
</dbReference>
<evidence type="ECO:0000259" key="1">
    <source>
        <dbReference type="Pfam" id="PF01872"/>
    </source>
</evidence>
<dbReference type="Pfam" id="PF01872">
    <property type="entry name" value="RibD_C"/>
    <property type="match status" value="1"/>
</dbReference>
<dbReference type="Proteomes" id="UP000680750">
    <property type="component" value="Chromosome"/>
</dbReference>
<dbReference type="GO" id="GO:0009231">
    <property type="term" value="P:riboflavin biosynthetic process"/>
    <property type="evidence" value="ECO:0007669"/>
    <property type="project" value="InterPro"/>
</dbReference>
<dbReference type="RefSeq" id="WP_030449739.1">
    <property type="nucleotide sequence ID" value="NZ_AP023354.1"/>
</dbReference>
<dbReference type="EMBL" id="AP023354">
    <property type="protein sequence ID" value="BCJ31977.1"/>
    <property type="molecule type" value="Genomic_DNA"/>
</dbReference>
<evidence type="ECO:0000313" key="3">
    <source>
        <dbReference type="Proteomes" id="UP000680750"/>
    </source>
</evidence>
<dbReference type="PANTHER" id="PTHR38011:SF11">
    <property type="entry name" value="2,5-DIAMINO-6-RIBOSYLAMINO-4(3H)-PYRIMIDINONE 5'-PHOSPHATE REDUCTASE"/>
    <property type="match status" value="1"/>
</dbReference>
<name>A0A810L9R0_9ACTN</name>
<gene>
    <name evidence="2" type="ORF">Asera_60850</name>
</gene>
<dbReference type="InterPro" id="IPR002734">
    <property type="entry name" value="RibDG_C"/>
</dbReference>
<dbReference type="Gene3D" id="3.40.430.10">
    <property type="entry name" value="Dihydrofolate Reductase, subunit A"/>
    <property type="match status" value="1"/>
</dbReference>